<dbReference type="AlphaFoldDB" id="A0AAV3R627"/>
<evidence type="ECO:0000313" key="2">
    <source>
        <dbReference type="Proteomes" id="UP001454036"/>
    </source>
</evidence>
<organism evidence="1 2">
    <name type="scientific">Lithospermum erythrorhizon</name>
    <name type="common">Purple gromwell</name>
    <name type="synonym">Lithospermum officinale var. erythrorhizon</name>
    <dbReference type="NCBI Taxonomy" id="34254"/>
    <lineage>
        <taxon>Eukaryota</taxon>
        <taxon>Viridiplantae</taxon>
        <taxon>Streptophyta</taxon>
        <taxon>Embryophyta</taxon>
        <taxon>Tracheophyta</taxon>
        <taxon>Spermatophyta</taxon>
        <taxon>Magnoliopsida</taxon>
        <taxon>eudicotyledons</taxon>
        <taxon>Gunneridae</taxon>
        <taxon>Pentapetalae</taxon>
        <taxon>asterids</taxon>
        <taxon>lamiids</taxon>
        <taxon>Boraginales</taxon>
        <taxon>Boraginaceae</taxon>
        <taxon>Boraginoideae</taxon>
        <taxon>Lithospermeae</taxon>
        <taxon>Lithospermum</taxon>
    </lineage>
</organism>
<gene>
    <name evidence="1" type="ORF">LIER_24219</name>
</gene>
<dbReference type="EMBL" id="BAABME010006990">
    <property type="protein sequence ID" value="GAA0169827.1"/>
    <property type="molecule type" value="Genomic_DNA"/>
</dbReference>
<dbReference type="SUPFAM" id="SSF52047">
    <property type="entry name" value="RNI-like"/>
    <property type="match status" value="1"/>
</dbReference>
<protein>
    <submittedName>
        <fullName evidence="1">Uncharacterized protein</fullName>
    </submittedName>
</protein>
<evidence type="ECO:0000313" key="1">
    <source>
        <dbReference type="EMBL" id="GAA0169827.1"/>
    </source>
</evidence>
<proteinExistence type="predicted"/>
<accession>A0AAV3R627</accession>
<keyword evidence="2" id="KW-1185">Reference proteome</keyword>
<sequence>MLEYVQLSFCILEPNFQGPSNSLKELSLCFVPLVNGEVEATQVVGLDILEMGFSAPNLDIFLYYGNFGVYFFPSYVPNEKIVSRCNASRWTTTRFGWFCSGSSLPSHLIGPSFSYQVPYLLTEMPTLRNLHTLSLNVVKESLDLRDIISLIAICPNLSMFEFSSLLYLLSYTERDEEVLPTCVHLKHLVLDGYKFDAAQKKFASQLLKCAPALEKMLIYVAYCLYYLGQDVEKTLPLKRRVFSDELISRTKQQLEQHASSSSTLVNISCLL</sequence>
<comment type="caution">
    <text evidence="1">The sequence shown here is derived from an EMBL/GenBank/DDBJ whole genome shotgun (WGS) entry which is preliminary data.</text>
</comment>
<dbReference type="Proteomes" id="UP001454036">
    <property type="component" value="Unassembled WGS sequence"/>
</dbReference>
<reference evidence="1 2" key="1">
    <citation type="submission" date="2024-01" db="EMBL/GenBank/DDBJ databases">
        <title>The complete chloroplast genome sequence of Lithospermum erythrorhizon: insights into the phylogenetic relationship among Boraginaceae species and the maternal lineages of purple gromwells.</title>
        <authorList>
            <person name="Okada T."/>
            <person name="Watanabe K."/>
        </authorList>
    </citation>
    <scope>NUCLEOTIDE SEQUENCE [LARGE SCALE GENOMIC DNA]</scope>
</reference>
<name>A0AAV3R627_LITER</name>